<proteinExistence type="predicted"/>
<name>A0A6J7ER50_9ZZZZ</name>
<dbReference type="SUPFAM" id="SSF54593">
    <property type="entry name" value="Glyoxalase/Bleomycin resistance protein/Dihydroxybiphenyl dioxygenase"/>
    <property type="match status" value="1"/>
</dbReference>
<organism evidence="1">
    <name type="scientific">freshwater metagenome</name>
    <dbReference type="NCBI Taxonomy" id="449393"/>
    <lineage>
        <taxon>unclassified sequences</taxon>
        <taxon>metagenomes</taxon>
        <taxon>ecological metagenomes</taxon>
    </lineage>
</organism>
<evidence type="ECO:0000313" key="1">
    <source>
        <dbReference type="EMBL" id="CAB4882579.1"/>
    </source>
</evidence>
<dbReference type="AlphaFoldDB" id="A0A6J7ER50"/>
<dbReference type="InterPro" id="IPR029068">
    <property type="entry name" value="Glyas_Bleomycin-R_OHBP_Dase"/>
</dbReference>
<sequence length="160" mass="17779">MSILGRPVQIAYSARGTDTLEEAAAEFRQRTSCGPFVFAHHIEIASCTINGVASTFDHSSAYGWWGEIMVELVREHTSPLGPSPSGLHHMAFMVDSLHGGIEWCAQQGWPLTLHAQTSGGQEFVFCDARDDLGHFIEMYEPSERLLGFYDYVRQLSQTPS</sequence>
<accession>A0A6J7ER50</accession>
<dbReference type="Gene3D" id="3.10.180.10">
    <property type="entry name" value="2,3-Dihydroxybiphenyl 1,2-Dioxygenase, domain 1"/>
    <property type="match status" value="1"/>
</dbReference>
<dbReference type="EMBL" id="CAFBLJ010000151">
    <property type="protein sequence ID" value="CAB4882579.1"/>
    <property type="molecule type" value="Genomic_DNA"/>
</dbReference>
<protein>
    <submittedName>
        <fullName evidence="1">Unannotated protein</fullName>
    </submittedName>
</protein>
<reference evidence="1" key="1">
    <citation type="submission" date="2020-05" db="EMBL/GenBank/DDBJ databases">
        <authorList>
            <person name="Chiriac C."/>
            <person name="Salcher M."/>
            <person name="Ghai R."/>
            <person name="Kavagutti S V."/>
        </authorList>
    </citation>
    <scope>NUCLEOTIDE SEQUENCE</scope>
</reference>
<gene>
    <name evidence="1" type="ORF">UFOPK3304_01794</name>
</gene>